<organism evidence="1 2">
    <name type="scientific">Prorocentrum cordatum</name>
    <dbReference type="NCBI Taxonomy" id="2364126"/>
    <lineage>
        <taxon>Eukaryota</taxon>
        <taxon>Sar</taxon>
        <taxon>Alveolata</taxon>
        <taxon>Dinophyceae</taxon>
        <taxon>Prorocentrales</taxon>
        <taxon>Prorocentraceae</taxon>
        <taxon>Prorocentrum</taxon>
    </lineage>
</organism>
<evidence type="ECO:0000313" key="2">
    <source>
        <dbReference type="Proteomes" id="UP001189429"/>
    </source>
</evidence>
<reference evidence="1" key="1">
    <citation type="submission" date="2023-10" db="EMBL/GenBank/DDBJ databases">
        <authorList>
            <person name="Chen Y."/>
            <person name="Shah S."/>
            <person name="Dougan E. K."/>
            <person name="Thang M."/>
            <person name="Chan C."/>
        </authorList>
    </citation>
    <scope>NUCLEOTIDE SEQUENCE [LARGE SCALE GENOMIC DNA]</scope>
</reference>
<proteinExistence type="predicted"/>
<protein>
    <recommendedName>
        <fullName evidence="3">SGF29 C-terminal domain-containing protein</fullName>
    </recommendedName>
</protein>
<sequence length="554" mass="61002">MAVDSLLTRLGCKRRSDGLALLGIPDEYVWEGLGDEEIDAYYEAKEKALDQLELTDADQFLQEVELMQRVPAATIQQLKDLLIHRAVRLVHVLKPIEEQRKGMRSMQSKGYLTPSHVSSFEHAEELCQKELQSIMEESQLLVPGSPRNAIREVAARMYHQRLAEVEQGGDNDQPKFEDMKSGFLKSTPSSEPPARLAHGFPIGAEVEAHGLQTQAMNGARGRVKGVQKQRVAVVFPPPLGDKALLPANLRLVAASPPIHPDAVEAPSLTFQVCLHHSKGEPLGIRFEPQPPPEQQAPDQQSWLLVTGFHEKSQAERHNATQKDPDLRLRQGDRIVAVVDASVPDAERKPVGGNFRAILAVMASGKSPLVFFVQRVLGPPLRFKVGQCVKATCGDKGWLDGQVIAVWDTDSKGKRVPYVIRIPAVGNDVCAPADSDQFIKKGDPRFKVGDAVVANYQGGYKKGTVIEVLSERTHSSYRIRLEAGGECTAPDDLNKFVRPVARFEKGAEVLVNNGSEYLPATVEAVYHPGWTYLVKLDGGNLVPVPHDVDQIIKAR</sequence>
<accession>A0ABN9QSX7</accession>
<dbReference type="EMBL" id="CAUYUJ010004130">
    <property type="protein sequence ID" value="CAK0808286.1"/>
    <property type="molecule type" value="Genomic_DNA"/>
</dbReference>
<name>A0ABN9QSX7_9DINO</name>
<keyword evidence="2" id="KW-1185">Reference proteome</keyword>
<comment type="caution">
    <text evidence="1">The sequence shown here is derived from an EMBL/GenBank/DDBJ whole genome shotgun (WGS) entry which is preliminary data.</text>
</comment>
<evidence type="ECO:0008006" key="3">
    <source>
        <dbReference type="Google" id="ProtNLM"/>
    </source>
</evidence>
<gene>
    <name evidence="1" type="ORF">PCOR1329_LOCUS13925</name>
</gene>
<evidence type="ECO:0000313" key="1">
    <source>
        <dbReference type="EMBL" id="CAK0808286.1"/>
    </source>
</evidence>
<dbReference type="Proteomes" id="UP001189429">
    <property type="component" value="Unassembled WGS sequence"/>
</dbReference>